<evidence type="ECO:0000256" key="4">
    <source>
        <dbReference type="ARBA" id="ARBA00022490"/>
    </source>
</evidence>
<proteinExistence type="inferred from homology"/>
<reference evidence="6" key="1">
    <citation type="submission" date="2021-12" db="EMBL/GenBank/DDBJ databases">
        <authorList>
            <person name="Rodrigo-Torres L."/>
            <person name="Arahal R. D."/>
            <person name="Lucena T."/>
        </authorList>
    </citation>
    <scope>NUCLEOTIDE SEQUENCE</scope>
    <source>
        <strain evidence="6">CECT 8419</strain>
    </source>
</reference>
<name>A0ABM9B2U4_9BACT</name>
<dbReference type="Proteomes" id="UP000837803">
    <property type="component" value="Unassembled WGS sequence"/>
</dbReference>
<dbReference type="PANTHER" id="PTHR33602">
    <property type="entry name" value="REGULATORY PROTEIN RECX FAMILY PROTEIN"/>
    <property type="match status" value="1"/>
</dbReference>
<evidence type="ECO:0000313" key="6">
    <source>
        <dbReference type="EMBL" id="CAH1001655.1"/>
    </source>
</evidence>
<dbReference type="PANTHER" id="PTHR33602:SF1">
    <property type="entry name" value="REGULATORY PROTEIN RECX FAMILY PROTEIN"/>
    <property type="match status" value="1"/>
</dbReference>
<sequence>MAFPQKKIVYTAEQALEALQHFCAYQDRCHKEAREKLHELGYYGDPAEEVIVELIKDKYLDEERFARNYARGKFRMKRWGRYKIRNELKQRQISAYCIKKAMTEIDESDYFGTLCSELERRNKAEKAGQHPYLRRRKLADYMVKRGYESGLVWEAIKELEL</sequence>
<dbReference type="EMBL" id="CAKLPZ010000003">
    <property type="protein sequence ID" value="CAH1001655.1"/>
    <property type="molecule type" value="Genomic_DNA"/>
</dbReference>
<evidence type="ECO:0000256" key="3">
    <source>
        <dbReference type="ARBA" id="ARBA00018111"/>
    </source>
</evidence>
<keyword evidence="7" id="KW-1185">Reference proteome</keyword>
<comment type="similarity">
    <text evidence="2">Belongs to the RecX family.</text>
</comment>
<evidence type="ECO:0000313" key="7">
    <source>
        <dbReference type="Proteomes" id="UP000837803"/>
    </source>
</evidence>
<organism evidence="6 7">
    <name type="scientific">Neolewinella maritima</name>
    <dbReference type="NCBI Taxonomy" id="1383882"/>
    <lineage>
        <taxon>Bacteria</taxon>
        <taxon>Pseudomonadati</taxon>
        <taxon>Bacteroidota</taxon>
        <taxon>Saprospiria</taxon>
        <taxon>Saprospirales</taxon>
        <taxon>Lewinellaceae</taxon>
        <taxon>Neolewinella</taxon>
    </lineage>
</organism>
<protein>
    <recommendedName>
        <fullName evidence="3">Regulatory protein RecX</fullName>
    </recommendedName>
</protein>
<dbReference type="Pfam" id="PF02631">
    <property type="entry name" value="RecX_HTH2"/>
    <property type="match status" value="1"/>
</dbReference>
<evidence type="ECO:0000256" key="2">
    <source>
        <dbReference type="ARBA" id="ARBA00009695"/>
    </source>
</evidence>
<comment type="subcellular location">
    <subcellularLocation>
        <location evidence="1">Cytoplasm</location>
    </subcellularLocation>
</comment>
<accession>A0ABM9B2U4</accession>
<evidence type="ECO:0000256" key="1">
    <source>
        <dbReference type="ARBA" id="ARBA00004496"/>
    </source>
</evidence>
<dbReference type="Gene3D" id="1.10.10.10">
    <property type="entry name" value="Winged helix-like DNA-binding domain superfamily/Winged helix DNA-binding domain"/>
    <property type="match status" value="1"/>
</dbReference>
<dbReference type="RefSeq" id="WP_238751504.1">
    <property type="nucleotide sequence ID" value="NZ_CAKLPZ010000003.1"/>
</dbReference>
<dbReference type="InterPro" id="IPR053924">
    <property type="entry name" value="RecX_HTH_2nd"/>
</dbReference>
<dbReference type="InterPro" id="IPR036388">
    <property type="entry name" value="WH-like_DNA-bd_sf"/>
</dbReference>
<feature type="domain" description="RecX second three-helical" evidence="5">
    <location>
        <begin position="61"/>
        <end position="102"/>
    </location>
</feature>
<comment type="caution">
    <text evidence="6">The sequence shown here is derived from an EMBL/GenBank/DDBJ whole genome shotgun (WGS) entry which is preliminary data.</text>
</comment>
<dbReference type="InterPro" id="IPR003783">
    <property type="entry name" value="Regulatory_RecX"/>
</dbReference>
<evidence type="ECO:0000259" key="5">
    <source>
        <dbReference type="Pfam" id="PF02631"/>
    </source>
</evidence>
<keyword evidence="4" id="KW-0963">Cytoplasm</keyword>
<gene>
    <name evidence="6" type="primary">recX</name>
    <name evidence="6" type="ORF">LEM8419_02560</name>
</gene>